<protein>
    <recommendedName>
        <fullName evidence="2">UPF0235 protein COX06_02635</fullName>
    </recommendedName>
</protein>
<name>A0A2H0BD45_9BACT</name>
<evidence type="ECO:0000313" key="4">
    <source>
        <dbReference type="Proteomes" id="UP000229794"/>
    </source>
</evidence>
<proteinExistence type="inferred from homology"/>
<dbReference type="NCBIfam" id="TIGR00251">
    <property type="entry name" value="DUF167 family protein"/>
    <property type="match status" value="1"/>
</dbReference>
<comment type="caution">
    <text evidence="3">The sequence shown here is derived from an EMBL/GenBank/DDBJ whole genome shotgun (WGS) entry which is preliminary data.</text>
</comment>
<dbReference type="GO" id="GO:0005737">
    <property type="term" value="C:cytoplasm"/>
    <property type="evidence" value="ECO:0007669"/>
    <property type="project" value="TreeGrafter"/>
</dbReference>
<dbReference type="InterPro" id="IPR003746">
    <property type="entry name" value="DUF167"/>
</dbReference>
<reference evidence="3 4" key="1">
    <citation type="submission" date="2017-09" db="EMBL/GenBank/DDBJ databases">
        <title>Depth-based differentiation of microbial function through sediment-hosted aquifers and enrichment of novel symbionts in the deep terrestrial subsurface.</title>
        <authorList>
            <person name="Probst A.J."/>
            <person name="Ladd B."/>
            <person name="Jarett J.K."/>
            <person name="Geller-Mcgrath D.E."/>
            <person name="Sieber C.M."/>
            <person name="Emerson J.B."/>
            <person name="Anantharaman K."/>
            <person name="Thomas B.C."/>
            <person name="Malmstrom R."/>
            <person name="Stieglmeier M."/>
            <person name="Klingl A."/>
            <person name="Woyke T."/>
            <person name="Ryan C.M."/>
            <person name="Banfield J.F."/>
        </authorList>
    </citation>
    <scope>NUCLEOTIDE SEQUENCE [LARGE SCALE GENOMIC DNA]</scope>
    <source>
        <strain evidence="3">CG22_combo_CG10-13_8_21_14_all_42_17</strain>
    </source>
</reference>
<organism evidence="3 4">
    <name type="scientific">Candidatus Zambryskibacteria bacterium CG22_combo_CG10-13_8_21_14_all_42_17</name>
    <dbReference type="NCBI Taxonomy" id="1975118"/>
    <lineage>
        <taxon>Bacteria</taxon>
        <taxon>Candidatus Zambryskiibacteriota</taxon>
    </lineage>
</organism>
<evidence type="ECO:0000256" key="2">
    <source>
        <dbReference type="HAMAP-Rule" id="MF_00634"/>
    </source>
</evidence>
<dbReference type="Pfam" id="PF02594">
    <property type="entry name" value="DUF167"/>
    <property type="match status" value="1"/>
</dbReference>
<evidence type="ECO:0000256" key="1">
    <source>
        <dbReference type="ARBA" id="ARBA00010364"/>
    </source>
</evidence>
<dbReference type="SUPFAM" id="SSF69786">
    <property type="entry name" value="YggU-like"/>
    <property type="match status" value="1"/>
</dbReference>
<accession>A0A2H0BD45</accession>
<dbReference type="PANTHER" id="PTHR13420:SF7">
    <property type="entry name" value="UPF0235 PROTEIN C15ORF40"/>
    <property type="match status" value="1"/>
</dbReference>
<comment type="similarity">
    <text evidence="1 2">Belongs to the UPF0235 family.</text>
</comment>
<dbReference type="HAMAP" id="MF_00634">
    <property type="entry name" value="UPF0235"/>
    <property type="match status" value="1"/>
</dbReference>
<dbReference type="PANTHER" id="PTHR13420">
    <property type="entry name" value="UPF0235 PROTEIN C15ORF40"/>
    <property type="match status" value="1"/>
</dbReference>
<dbReference type="SMART" id="SM01152">
    <property type="entry name" value="DUF167"/>
    <property type="match status" value="1"/>
</dbReference>
<dbReference type="EMBL" id="PCST01000035">
    <property type="protein sequence ID" value="PIP55551.1"/>
    <property type="molecule type" value="Genomic_DNA"/>
</dbReference>
<dbReference type="Proteomes" id="UP000229794">
    <property type="component" value="Unassembled WGS sequence"/>
</dbReference>
<dbReference type="Gene3D" id="3.30.1200.10">
    <property type="entry name" value="YggU-like"/>
    <property type="match status" value="1"/>
</dbReference>
<evidence type="ECO:0000313" key="3">
    <source>
        <dbReference type="EMBL" id="PIP55551.1"/>
    </source>
</evidence>
<sequence length="110" mass="12321">MRSKEKLVDSTRASTELSAEGLNEVKGKSFPEITSKVMKITIVAHPNSKKPRVEKDLFGNLHIYVGEPPLEGKANKAIIDSLARYFHIKRSDILLVSGEKSKNKTFKIIQ</sequence>
<dbReference type="InterPro" id="IPR036591">
    <property type="entry name" value="YggU-like_sf"/>
</dbReference>
<dbReference type="AlphaFoldDB" id="A0A2H0BD45"/>
<gene>
    <name evidence="3" type="ORF">COX06_02635</name>
</gene>